<accession>A0A4U5J9Z5</accession>
<comment type="caution">
    <text evidence="3">The sequence shown here is derived from an EMBL/GenBank/DDBJ whole genome shotgun (WGS) entry which is preliminary data.</text>
</comment>
<dbReference type="GO" id="GO:0080120">
    <property type="term" value="P:CAAX-box protein maturation"/>
    <property type="evidence" value="ECO:0007669"/>
    <property type="project" value="UniProtKB-ARBA"/>
</dbReference>
<organism evidence="3 4">
    <name type="scientific">Natronomonas salsuginis</name>
    <dbReference type="NCBI Taxonomy" id="2217661"/>
    <lineage>
        <taxon>Archaea</taxon>
        <taxon>Methanobacteriati</taxon>
        <taxon>Methanobacteriota</taxon>
        <taxon>Stenosarchaea group</taxon>
        <taxon>Halobacteria</taxon>
        <taxon>Halobacteriales</taxon>
        <taxon>Natronomonadaceae</taxon>
        <taxon>Natronomonas</taxon>
    </lineage>
</organism>
<feature type="transmembrane region" description="Helical" evidence="1">
    <location>
        <begin position="85"/>
        <end position="104"/>
    </location>
</feature>
<feature type="domain" description="CAAX prenyl protease 2/Lysostaphin resistance protein A-like" evidence="2">
    <location>
        <begin position="125"/>
        <end position="222"/>
    </location>
</feature>
<evidence type="ECO:0000313" key="4">
    <source>
        <dbReference type="Proteomes" id="UP000308037"/>
    </source>
</evidence>
<reference evidence="3 4" key="1">
    <citation type="submission" date="2019-04" db="EMBL/GenBank/DDBJ databases">
        <title>Natronomonas sp. F20-122 a newhaloarchaeon isolated from a saline saltern of Isla Bacuta, Huelva, Spain.</title>
        <authorList>
            <person name="Duran-Viseras A."/>
            <person name="Sanchez-Porro C."/>
            <person name="Ventosa A."/>
        </authorList>
    </citation>
    <scope>NUCLEOTIDE SEQUENCE [LARGE SCALE GENOMIC DNA]</scope>
    <source>
        <strain evidence="3 4">F20-122</strain>
    </source>
</reference>
<evidence type="ECO:0000256" key="1">
    <source>
        <dbReference type="SAM" id="Phobius"/>
    </source>
</evidence>
<dbReference type="InterPro" id="IPR003675">
    <property type="entry name" value="Rce1/LyrA-like_dom"/>
</dbReference>
<proteinExistence type="predicted"/>
<dbReference type="RefSeq" id="WP_137275872.1">
    <property type="nucleotide sequence ID" value="NZ_QKNX01000002.1"/>
</dbReference>
<keyword evidence="1" id="KW-1133">Transmembrane helix</keyword>
<feature type="transmembrane region" description="Helical" evidence="1">
    <location>
        <begin position="209"/>
        <end position="231"/>
    </location>
</feature>
<dbReference type="AlphaFoldDB" id="A0A4U5J9Z5"/>
<keyword evidence="4" id="KW-1185">Reference proteome</keyword>
<gene>
    <name evidence="3" type="ORF">DM868_05600</name>
</gene>
<feature type="transmembrane region" description="Helical" evidence="1">
    <location>
        <begin position="182"/>
        <end position="202"/>
    </location>
</feature>
<dbReference type="InterPro" id="IPR052710">
    <property type="entry name" value="CAAX_protease"/>
</dbReference>
<evidence type="ECO:0000313" key="3">
    <source>
        <dbReference type="EMBL" id="TKR25970.1"/>
    </source>
</evidence>
<dbReference type="GO" id="GO:0004175">
    <property type="term" value="F:endopeptidase activity"/>
    <property type="evidence" value="ECO:0007669"/>
    <property type="project" value="UniProtKB-ARBA"/>
</dbReference>
<name>A0A4U5J9Z5_9EURY</name>
<feature type="transmembrane region" description="Helical" evidence="1">
    <location>
        <begin position="12"/>
        <end position="39"/>
    </location>
</feature>
<keyword evidence="1" id="KW-0472">Membrane</keyword>
<dbReference type="Proteomes" id="UP000308037">
    <property type="component" value="Unassembled WGS sequence"/>
</dbReference>
<keyword evidence="3" id="KW-0378">Hydrolase</keyword>
<sequence>MSAGGGRTVLEAIALTVLAFLVAVVAGIVFLVPTIALGYDVDSTPVLIGATAAGQLGFFAVGYGYVRLRNVAVPLAVPTRPDLRYVSGGTALALGVAIGLSYVLSLLGLVPGSVIEDVGVRDPTFFLALAVLSVILVAPVEELLFRGVIQGRLRGRFGPRSAIAGSSLLFGAMHLSNYTGSVPPIVAGASLIAVIGAVFGALYERTGNLAVPILVHAIYNVVLLAISYLAVVYG</sequence>
<keyword evidence="3" id="KW-0482">Metalloprotease</keyword>
<feature type="transmembrane region" description="Helical" evidence="1">
    <location>
        <begin position="124"/>
        <end position="145"/>
    </location>
</feature>
<dbReference type="EMBL" id="QKNX01000002">
    <property type="protein sequence ID" value="TKR25970.1"/>
    <property type="molecule type" value="Genomic_DNA"/>
</dbReference>
<dbReference type="GO" id="GO:0006508">
    <property type="term" value="P:proteolysis"/>
    <property type="evidence" value="ECO:0007669"/>
    <property type="project" value="UniProtKB-KW"/>
</dbReference>
<dbReference type="Pfam" id="PF02517">
    <property type="entry name" value="Rce1-like"/>
    <property type="match status" value="1"/>
</dbReference>
<dbReference type="GO" id="GO:0008237">
    <property type="term" value="F:metallopeptidase activity"/>
    <property type="evidence" value="ECO:0007669"/>
    <property type="project" value="UniProtKB-KW"/>
</dbReference>
<dbReference type="PANTHER" id="PTHR36435:SF1">
    <property type="entry name" value="CAAX AMINO TERMINAL PROTEASE FAMILY PROTEIN"/>
    <property type="match status" value="1"/>
</dbReference>
<evidence type="ECO:0000259" key="2">
    <source>
        <dbReference type="Pfam" id="PF02517"/>
    </source>
</evidence>
<feature type="transmembrane region" description="Helical" evidence="1">
    <location>
        <begin position="45"/>
        <end position="65"/>
    </location>
</feature>
<dbReference type="PANTHER" id="PTHR36435">
    <property type="entry name" value="SLR1288 PROTEIN"/>
    <property type="match status" value="1"/>
</dbReference>
<protein>
    <submittedName>
        <fullName evidence="3">CPBP family intramembrane metalloprotease</fullName>
    </submittedName>
</protein>
<feature type="transmembrane region" description="Helical" evidence="1">
    <location>
        <begin position="157"/>
        <end position="176"/>
    </location>
</feature>
<dbReference type="OrthoDB" id="275779at2157"/>
<keyword evidence="1" id="KW-0812">Transmembrane</keyword>
<keyword evidence="3" id="KW-0645">Protease</keyword>